<evidence type="ECO:0000313" key="14">
    <source>
        <dbReference type="Proteomes" id="UP001140011"/>
    </source>
</evidence>
<name>A0A9W8GWC9_9FUNG</name>
<dbReference type="GO" id="GO:0030488">
    <property type="term" value="P:tRNA methylation"/>
    <property type="evidence" value="ECO:0007669"/>
    <property type="project" value="UniProtKB-UniRule"/>
</dbReference>
<keyword evidence="9 12" id="KW-0949">S-adenosyl-L-methionine</keyword>
<dbReference type="SUPFAM" id="SSF53335">
    <property type="entry name" value="S-adenosyl-L-methionine-dependent methyltransferases"/>
    <property type="match status" value="1"/>
</dbReference>
<organism evidence="13 14">
    <name type="scientific">Coemansia pectinata</name>
    <dbReference type="NCBI Taxonomy" id="1052879"/>
    <lineage>
        <taxon>Eukaryota</taxon>
        <taxon>Fungi</taxon>
        <taxon>Fungi incertae sedis</taxon>
        <taxon>Zoopagomycota</taxon>
        <taxon>Kickxellomycotina</taxon>
        <taxon>Kickxellomycetes</taxon>
        <taxon>Kickxellales</taxon>
        <taxon>Kickxellaceae</taxon>
        <taxon>Coemansia</taxon>
    </lineage>
</organism>
<reference evidence="13" key="1">
    <citation type="submission" date="2022-07" db="EMBL/GenBank/DDBJ databases">
        <title>Phylogenomic reconstructions and comparative analyses of Kickxellomycotina fungi.</title>
        <authorList>
            <person name="Reynolds N.K."/>
            <person name="Stajich J.E."/>
            <person name="Barry K."/>
            <person name="Grigoriev I.V."/>
            <person name="Crous P."/>
            <person name="Smith M.E."/>
        </authorList>
    </citation>
    <scope>NUCLEOTIDE SEQUENCE</scope>
    <source>
        <strain evidence="13">BCRC 34297</strain>
    </source>
</reference>
<dbReference type="InterPro" id="IPR029063">
    <property type="entry name" value="SAM-dependent_MTases_sf"/>
</dbReference>
<evidence type="ECO:0000256" key="2">
    <source>
        <dbReference type="ARBA" id="ARBA00004496"/>
    </source>
</evidence>
<dbReference type="EMBL" id="JANBUH010000606">
    <property type="protein sequence ID" value="KAJ2750219.1"/>
    <property type="molecule type" value="Genomic_DNA"/>
</dbReference>
<dbReference type="Pfam" id="PF07757">
    <property type="entry name" value="AdoMet_MTase"/>
    <property type="match status" value="1"/>
</dbReference>
<comment type="similarity">
    <text evidence="3 12">Belongs to the TRM44 family.</text>
</comment>
<evidence type="ECO:0000256" key="6">
    <source>
        <dbReference type="ARBA" id="ARBA00022490"/>
    </source>
</evidence>
<comment type="function">
    <text evidence="1">Probable adenosyl-L-methionine (AdoMet)-dependent tRNA (uracil-O(2)-)-methyltransferase.</text>
</comment>
<comment type="catalytic activity">
    <reaction evidence="11 12">
        <text>uridine(44) in tRNA(Ser) + S-adenosyl-L-methionine = 2'-O-methyluridine(44) in tRNA(Ser) + S-adenosyl-L-homocysteine + H(+)</text>
        <dbReference type="Rhea" id="RHEA:43100"/>
        <dbReference type="Rhea" id="RHEA-COMP:10339"/>
        <dbReference type="Rhea" id="RHEA-COMP:10340"/>
        <dbReference type="ChEBI" id="CHEBI:15378"/>
        <dbReference type="ChEBI" id="CHEBI:57856"/>
        <dbReference type="ChEBI" id="CHEBI:59789"/>
        <dbReference type="ChEBI" id="CHEBI:65315"/>
        <dbReference type="ChEBI" id="CHEBI:74478"/>
        <dbReference type="EC" id="2.1.1.211"/>
    </reaction>
</comment>
<keyword evidence="7 12" id="KW-0489">Methyltransferase</keyword>
<accession>A0A9W8GWC9</accession>
<protein>
    <recommendedName>
        <fullName evidence="5 12">tRNA (uracil-O(2)-)-methyltransferase</fullName>
        <ecNumber evidence="4 12">2.1.1.211</ecNumber>
    </recommendedName>
</protein>
<evidence type="ECO:0000256" key="3">
    <source>
        <dbReference type="ARBA" id="ARBA00009056"/>
    </source>
</evidence>
<proteinExistence type="inferred from homology"/>
<dbReference type="OrthoDB" id="10047021at2759"/>
<dbReference type="PANTHER" id="PTHR21210">
    <property type="entry name" value="TRNA (URACIL-O(2)-)-METHYLTRANSFERASE-RELATED"/>
    <property type="match status" value="1"/>
</dbReference>
<dbReference type="GO" id="GO:0005737">
    <property type="term" value="C:cytoplasm"/>
    <property type="evidence" value="ECO:0007669"/>
    <property type="project" value="UniProtKB-SubCell"/>
</dbReference>
<comment type="caution">
    <text evidence="13">The sequence shown here is derived from an EMBL/GenBank/DDBJ whole genome shotgun (WGS) entry which is preliminary data.</text>
</comment>
<keyword evidence="6 12" id="KW-0963">Cytoplasm</keyword>
<comment type="function">
    <text evidence="12">Adenosyl-L-methionine (AdoMet)-dependent tRNA (uracil-O(2)-)-methyltransferase.</text>
</comment>
<dbReference type="InterPro" id="IPR011671">
    <property type="entry name" value="tRNA_uracil_MeTrfase"/>
</dbReference>
<dbReference type="PANTHER" id="PTHR21210:SF0">
    <property type="entry name" value="TRNA (URACIL-O(2)-)-METHYLTRANSFERASE-RELATED"/>
    <property type="match status" value="1"/>
</dbReference>
<evidence type="ECO:0000256" key="4">
    <source>
        <dbReference type="ARBA" id="ARBA00012795"/>
    </source>
</evidence>
<evidence type="ECO:0000256" key="5">
    <source>
        <dbReference type="ARBA" id="ARBA00017788"/>
    </source>
</evidence>
<evidence type="ECO:0000256" key="1">
    <source>
        <dbReference type="ARBA" id="ARBA00002778"/>
    </source>
</evidence>
<dbReference type="GO" id="GO:0141101">
    <property type="term" value="F:tRNA(Ser) (uridine(44)-2'-O-)-methyltransferase activity"/>
    <property type="evidence" value="ECO:0007669"/>
    <property type="project" value="UniProtKB-EC"/>
</dbReference>
<dbReference type="Proteomes" id="UP001140011">
    <property type="component" value="Unassembled WGS sequence"/>
</dbReference>
<keyword evidence="14" id="KW-1185">Reference proteome</keyword>
<evidence type="ECO:0000256" key="10">
    <source>
        <dbReference type="ARBA" id="ARBA00022694"/>
    </source>
</evidence>
<comment type="subcellular location">
    <subcellularLocation>
        <location evidence="2 12">Cytoplasm</location>
    </subcellularLocation>
</comment>
<keyword evidence="8 12" id="KW-0808">Transferase</keyword>
<sequence length="500" mass="56538">MSVANPVPIVQQVLGVEVTDTHTEALRVAEFAKYKPTYHWDSAQEIELAGTTWRVLASAEIEDAEDTHFLDVVDMWTVSAETIIPPVDHTQILDPNSTEAQHPNNIDDSCSWNHSNAGETVAEISRVRRVLVPKRKGKDPLLTEDVVVNRLGSGIYARFIPVVANVADIPFYYPQVQEYAFGYIEPEDKDHAASTLVILARELSPGSAVATKKQQMIWKDLIKRLYKWTVTERFGYQKRVEHDVMVDYETYMAKYQDLKAKYAAFWVDNWPEQTDPRKFVYEDIAIASWIICLWQQDSENLRPSFVDLGCGNGLLVHLLTAEGYVGYGVDQCSRKVWTHYGQSVDLRAQTLEPYEYVADVDWIIGNHADELVPWIPVIAARSKAKFVVIPCCPHDFSGRKMTFPAVAGQSKYHAYSTYICDLTTSCGFGVEKEYLRIPSTKNLAIVGRRRVAEVSQTNIEAMVQAGKQDFVARVPDSVKGEVRLAKAQARKQQDIDRLSL</sequence>
<evidence type="ECO:0000256" key="7">
    <source>
        <dbReference type="ARBA" id="ARBA00022603"/>
    </source>
</evidence>
<dbReference type="AlphaFoldDB" id="A0A9W8GWC9"/>
<evidence type="ECO:0000256" key="12">
    <source>
        <dbReference type="RuleBase" id="RU368004"/>
    </source>
</evidence>
<evidence type="ECO:0000256" key="9">
    <source>
        <dbReference type="ARBA" id="ARBA00022691"/>
    </source>
</evidence>
<evidence type="ECO:0000256" key="11">
    <source>
        <dbReference type="ARBA" id="ARBA00047957"/>
    </source>
</evidence>
<gene>
    <name evidence="13" type="primary">TRM44</name>
    <name evidence="13" type="ORF">GGI19_005234</name>
</gene>
<dbReference type="EC" id="2.1.1.211" evidence="4 12"/>
<keyword evidence="10 12" id="KW-0819">tRNA processing</keyword>
<evidence type="ECO:0000313" key="13">
    <source>
        <dbReference type="EMBL" id="KAJ2750219.1"/>
    </source>
</evidence>
<evidence type="ECO:0000256" key="8">
    <source>
        <dbReference type="ARBA" id="ARBA00022679"/>
    </source>
</evidence>